<dbReference type="Pfam" id="PF05097">
    <property type="entry name" value="DUF688"/>
    <property type="match status" value="1"/>
</dbReference>
<evidence type="ECO:0000313" key="1">
    <source>
        <dbReference type="EMBL" id="CAJ1807504.1"/>
    </source>
</evidence>
<evidence type="ECO:0000313" key="2">
    <source>
        <dbReference type="Proteomes" id="UP001189624"/>
    </source>
</evidence>
<gene>
    <name evidence="1" type="ORF">AYBTSS11_LOCUS806</name>
</gene>
<accession>A0AA86RPX1</accession>
<protein>
    <submittedName>
        <fullName evidence="1">Uncharacterized protein</fullName>
    </submittedName>
</protein>
<dbReference type="Proteomes" id="UP001189624">
    <property type="component" value="Chromosome 1"/>
</dbReference>
<dbReference type="PANTHER" id="PTHR33671:SF11">
    <property type="entry name" value="DUF688 FAMILY PROTEIN"/>
    <property type="match status" value="1"/>
</dbReference>
<name>A0AA86RPX1_9FABA</name>
<proteinExistence type="predicted"/>
<reference evidence="1" key="1">
    <citation type="submission" date="2023-10" db="EMBL/GenBank/DDBJ databases">
        <authorList>
            <person name="Domelevo Entfellner J.-B."/>
        </authorList>
    </citation>
    <scope>NUCLEOTIDE SEQUENCE</scope>
</reference>
<keyword evidence="2" id="KW-1185">Reference proteome</keyword>
<dbReference type="AlphaFoldDB" id="A0AA86RPX1"/>
<dbReference type="EMBL" id="OY731398">
    <property type="protein sequence ID" value="CAJ1807504.1"/>
    <property type="molecule type" value="Genomic_DNA"/>
</dbReference>
<dbReference type="PANTHER" id="PTHR33671">
    <property type="entry name" value="N-METHYLTRANSFERASE, PUTATIVE (DUF688)-RELATED"/>
    <property type="match status" value="1"/>
</dbReference>
<dbReference type="Gramene" id="rna-AYBTSS11_LOCUS806">
    <property type="protein sequence ID" value="CAJ1807504.1"/>
    <property type="gene ID" value="gene-AYBTSS11_LOCUS806"/>
</dbReference>
<dbReference type="InterPro" id="IPR007789">
    <property type="entry name" value="DUF688"/>
</dbReference>
<organism evidence="1 2">
    <name type="scientific">Sphenostylis stenocarpa</name>
    <dbReference type="NCBI Taxonomy" id="92480"/>
    <lineage>
        <taxon>Eukaryota</taxon>
        <taxon>Viridiplantae</taxon>
        <taxon>Streptophyta</taxon>
        <taxon>Embryophyta</taxon>
        <taxon>Tracheophyta</taxon>
        <taxon>Spermatophyta</taxon>
        <taxon>Magnoliopsida</taxon>
        <taxon>eudicotyledons</taxon>
        <taxon>Gunneridae</taxon>
        <taxon>Pentapetalae</taxon>
        <taxon>rosids</taxon>
        <taxon>fabids</taxon>
        <taxon>Fabales</taxon>
        <taxon>Fabaceae</taxon>
        <taxon>Papilionoideae</taxon>
        <taxon>50 kb inversion clade</taxon>
        <taxon>NPAAA clade</taxon>
        <taxon>indigoferoid/millettioid clade</taxon>
        <taxon>Phaseoleae</taxon>
        <taxon>Sphenostylis</taxon>
    </lineage>
</organism>
<sequence length="275" mass="30278">MDSERLRNLSINAPLLSTKRFGFSGVADTYCSSSSLGSIVPNTSVPFSWEQAPGKPKTMERSDGIYDGDIDTPRLRPPPCLWHPPEEAAKAEVCNGVLAFDQDDGCDGDNDDEDKKNDTFSDAMDVLSLSEALDIVQKAETAHGKSNDGLRLKLAESNGCQSPTYMINRFLPDANALAASSDAHISNDWKIYDTWSDEGYIKGSTGNSYVSSPKGCGLKFLFSWLMKNKLCAIKSPVLPSSTNVQKHRHSSKHKKHRLSLHRPCANVKEDILRIQ</sequence>